<reference evidence="1 2" key="1">
    <citation type="submission" date="2019-10" db="EMBL/GenBank/DDBJ databases">
        <title>Assembly and Annotation for the nematode Trichostrongylus colubriformis.</title>
        <authorList>
            <person name="Martin J."/>
        </authorList>
    </citation>
    <scope>NUCLEOTIDE SEQUENCE [LARGE SCALE GENOMIC DNA]</scope>
    <source>
        <strain evidence="1">G859</strain>
        <tissue evidence="1">Whole worm</tissue>
    </source>
</reference>
<dbReference type="EMBL" id="WIXE01001080">
    <property type="protein sequence ID" value="KAK5986019.1"/>
    <property type="molecule type" value="Genomic_DNA"/>
</dbReference>
<comment type="caution">
    <text evidence="1">The sequence shown here is derived from an EMBL/GenBank/DDBJ whole genome shotgun (WGS) entry which is preliminary data.</text>
</comment>
<gene>
    <name evidence="1" type="ORF">GCK32_007831</name>
</gene>
<dbReference type="Proteomes" id="UP001331761">
    <property type="component" value="Unassembled WGS sequence"/>
</dbReference>
<keyword evidence="2" id="KW-1185">Reference proteome</keyword>
<name>A0AAN8FZY4_TRICO</name>
<protein>
    <submittedName>
        <fullName evidence="1">Uncharacterized protein</fullName>
    </submittedName>
</protein>
<dbReference type="AlphaFoldDB" id="A0AAN8FZY4"/>
<accession>A0AAN8FZY4</accession>
<evidence type="ECO:0000313" key="1">
    <source>
        <dbReference type="EMBL" id="KAK5986019.1"/>
    </source>
</evidence>
<evidence type="ECO:0000313" key="2">
    <source>
        <dbReference type="Proteomes" id="UP001331761"/>
    </source>
</evidence>
<sequence length="109" mass="12226">MEDTLMVNKRFTKGFADQAGTSTSDFGFISSSPVKEECGLSEERRADLRAYSREKKLVMLNTQTFRPEEDCGKLISLLRAFENEQSELVAPPASTLQDVAITLRTQCSR</sequence>
<proteinExistence type="predicted"/>
<organism evidence="1 2">
    <name type="scientific">Trichostrongylus colubriformis</name>
    <name type="common">Black scour worm</name>
    <dbReference type="NCBI Taxonomy" id="6319"/>
    <lineage>
        <taxon>Eukaryota</taxon>
        <taxon>Metazoa</taxon>
        <taxon>Ecdysozoa</taxon>
        <taxon>Nematoda</taxon>
        <taxon>Chromadorea</taxon>
        <taxon>Rhabditida</taxon>
        <taxon>Rhabditina</taxon>
        <taxon>Rhabditomorpha</taxon>
        <taxon>Strongyloidea</taxon>
        <taxon>Trichostrongylidae</taxon>
        <taxon>Trichostrongylus</taxon>
    </lineage>
</organism>